<dbReference type="OrthoDB" id="967166at2759"/>
<dbReference type="Pfam" id="PF00445">
    <property type="entry name" value="Ribonuclease_T2"/>
    <property type="match status" value="1"/>
</dbReference>
<dbReference type="GO" id="GO:0005576">
    <property type="term" value="C:extracellular region"/>
    <property type="evidence" value="ECO:0007669"/>
    <property type="project" value="TreeGrafter"/>
</dbReference>
<dbReference type="SUPFAM" id="SSF55895">
    <property type="entry name" value="Ribonuclease Rh-like"/>
    <property type="match status" value="1"/>
</dbReference>
<dbReference type="GO" id="GO:0003723">
    <property type="term" value="F:RNA binding"/>
    <property type="evidence" value="ECO:0007669"/>
    <property type="project" value="InterPro"/>
</dbReference>
<proteinExistence type="inferred from homology"/>
<organism evidence="3 4">
    <name type="scientific">Thalictrum thalictroides</name>
    <name type="common">Rue-anemone</name>
    <name type="synonym">Anemone thalictroides</name>
    <dbReference type="NCBI Taxonomy" id="46969"/>
    <lineage>
        <taxon>Eukaryota</taxon>
        <taxon>Viridiplantae</taxon>
        <taxon>Streptophyta</taxon>
        <taxon>Embryophyta</taxon>
        <taxon>Tracheophyta</taxon>
        <taxon>Spermatophyta</taxon>
        <taxon>Magnoliopsida</taxon>
        <taxon>Ranunculales</taxon>
        <taxon>Ranunculaceae</taxon>
        <taxon>Thalictroideae</taxon>
        <taxon>Thalictrum</taxon>
    </lineage>
</organism>
<dbReference type="GO" id="GO:0033897">
    <property type="term" value="F:ribonuclease T2 activity"/>
    <property type="evidence" value="ECO:0007669"/>
    <property type="project" value="InterPro"/>
</dbReference>
<gene>
    <name evidence="3" type="ORF">FRX31_007160</name>
</gene>
<dbReference type="InterPro" id="IPR001568">
    <property type="entry name" value="RNase_T2-like"/>
</dbReference>
<dbReference type="InterPro" id="IPR036430">
    <property type="entry name" value="RNase_T2-like_sf"/>
</dbReference>
<dbReference type="PANTHER" id="PTHR11240">
    <property type="entry name" value="RIBONUCLEASE T2"/>
    <property type="match status" value="1"/>
</dbReference>
<evidence type="ECO:0000256" key="1">
    <source>
        <dbReference type="ARBA" id="ARBA00007469"/>
    </source>
</evidence>
<dbReference type="AlphaFoldDB" id="A0A7J6X1P6"/>
<sequence>MQLQGLLAALRKNWPTLKAGDQDAIFWSEQWYKHGIYSEMEQAAYFQKTLDLFAKVGENLEDKLEAESVPPNGQPKTYKLKDVEAALEKVIGVNCRVICIPSKMNRNVELIQEVRISYATNFEPQDTLESSRCKSDVLFPI</sequence>
<dbReference type="Proteomes" id="UP000554482">
    <property type="component" value="Unassembled WGS sequence"/>
</dbReference>
<protein>
    <submittedName>
        <fullName evidence="3">Uncharacterized protein</fullName>
    </submittedName>
</protein>
<dbReference type="Gene3D" id="3.90.730.10">
    <property type="entry name" value="Ribonuclease T2-like"/>
    <property type="match status" value="1"/>
</dbReference>
<dbReference type="PANTHER" id="PTHR11240:SF22">
    <property type="entry name" value="RIBONUCLEASE T2"/>
    <property type="match status" value="1"/>
</dbReference>
<reference evidence="3 4" key="1">
    <citation type="submission" date="2020-06" db="EMBL/GenBank/DDBJ databases">
        <title>Transcriptomic and genomic resources for Thalictrum thalictroides and T. hernandezii: Facilitating candidate gene discovery in an emerging model plant lineage.</title>
        <authorList>
            <person name="Arias T."/>
            <person name="Riano-Pachon D.M."/>
            <person name="Di Stilio V.S."/>
        </authorList>
    </citation>
    <scope>NUCLEOTIDE SEQUENCE [LARGE SCALE GENOMIC DNA]</scope>
    <source>
        <strain evidence="4">cv. WT478/WT964</strain>
        <tissue evidence="3">Leaves</tissue>
    </source>
</reference>
<dbReference type="GO" id="GO:0006401">
    <property type="term" value="P:RNA catabolic process"/>
    <property type="evidence" value="ECO:0007669"/>
    <property type="project" value="TreeGrafter"/>
</dbReference>
<accession>A0A7J6X1P6</accession>
<dbReference type="EMBL" id="JABWDY010007045">
    <property type="protein sequence ID" value="KAF5203253.1"/>
    <property type="molecule type" value="Genomic_DNA"/>
</dbReference>
<evidence type="ECO:0000256" key="2">
    <source>
        <dbReference type="RuleBase" id="RU004328"/>
    </source>
</evidence>
<evidence type="ECO:0000313" key="3">
    <source>
        <dbReference type="EMBL" id="KAF5203253.1"/>
    </source>
</evidence>
<keyword evidence="4" id="KW-1185">Reference proteome</keyword>
<evidence type="ECO:0000313" key="4">
    <source>
        <dbReference type="Proteomes" id="UP000554482"/>
    </source>
</evidence>
<comment type="caution">
    <text evidence="3">The sequence shown here is derived from an EMBL/GenBank/DDBJ whole genome shotgun (WGS) entry which is preliminary data.</text>
</comment>
<name>A0A7J6X1P6_THATH</name>
<comment type="similarity">
    <text evidence="1 2">Belongs to the RNase T2 family.</text>
</comment>